<organism evidence="3">
    <name type="scientific">viral metagenome</name>
    <dbReference type="NCBI Taxonomy" id="1070528"/>
    <lineage>
        <taxon>unclassified sequences</taxon>
        <taxon>metagenomes</taxon>
        <taxon>organismal metagenomes</taxon>
    </lineage>
</organism>
<feature type="transmembrane region" description="Helical" evidence="1">
    <location>
        <begin position="5"/>
        <end position="24"/>
    </location>
</feature>
<feature type="domain" description="Potassium channel" evidence="2">
    <location>
        <begin position="18"/>
        <end position="86"/>
    </location>
</feature>
<feature type="transmembrane region" description="Helical" evidence="1">
    <location>
        <begin position="67"/>
        <end position="85"/>
    </location>
</feature>
<dbReference type="Gene3D" id="1.10.287.70">
    <property type="match status" value="1"/>
</dbReference>
<dbReference type="InterPro" id="IPR013099">
    <property type="entry name" value="K_chnl_dom"/>
</dbReference>
<dbReference type="EMBL" id="MN740760">
    <property type="protein sequence ID" value="QHS81783.1"/>
    <property type="molecule type" value="Genomic_DNA"/>
</dbReference>
<reference evidence="3" key="1">
    <citation type="journal article" date="2020" name="Nature">
        <title>Giant virus diversity and host interactions through global metagenomics.</title>
        <authorList>
            <person name="Schulz F."/>
            <person name="Roux S."/>
            <person name="Paez-Espino D."/>
            <person name="Jungbluth S."/>
            <person name="Walsh D.A."/>
            <person name="Denef V.J."/>
            <person name="McMahon K.D."/>
            <person name="Konstantinidis K.T."/>
            <person name="Eloe-Fadrosh E.A."/>
            <person name="Kyrpides N.C."/>
            <person name="Woyke T."/>
        </authorList>
    </citation>
    <scope>NUCLEOTIDE SEQUENCE</scope>
    <source>
        <strain evidence="3">GVMAG-S-1101164-72</strain>
    </source>
</reference>
<dbReference type="AlphaFoldDB" id="A0A6C0AQL0"/>
<evidence type="ECO:0000256" key="1">
    <source>
        <dbReference type="SAM" id="Phobius"/>
    </source>
</evidence>
<dbReference type="SUPFAM" id="SSF81324">
    <property type="entry name" value="Voltage-gated potassium channels"/>
    <property type="match status" value="1"/>
</dbReference>
<sequence length="87" mass="9853">MAKVALTIIIINIFFALLLIPWVTDKDVAGLPQKTVDRFISLFYFGITSFTTTGYGDIHASSNRMKLLITTYMVLVFSMTVSFLFDF</sequence>
<accession>A0A6C0AQL0</accession>
<name>A0A6C0AQL0_9ZZZZ</name>
<evidence type="ECO:0000259" key="2">
    <source>
        <dbReference type="Pfam" id="PF07885"/>
    </source>
</evidence>
<protein>
    <recommendedName>
        <fullName evidence="2">Potassium channel domain-containing protein</fullName>
    </recommendedName>
</protein>
<evidence type="ECO:0000313" key="3">
    <source>
        <dbReference type="EMBL" id="QHS81783.1"/>
    </source>
</evidence>
<keyword evidence="1" id="KW-0472">Membrane</keyword>
<keyword evidence="1" id="KW-0812">Transmembrane</keyword>
<proteinExistence type="predicted"/>
<keyword evidence="1" id="KW-1133">Transmembrane helix</keyword>
<feature type="transmembrane region" description="Helical" evidence="1">
    <location>
        <begin position="36"/>
        <end position="55"/>
    </location>
</feature>
<dbReference type="Pfam" id="PF07885">
    <property type="entry name" value="Ion_trans_2"/>
    <property type="match status" value="1"/>
</dbReference>